<keyword evidence="2" id="KW-1185">Reference proteome</keyword>
<dbReference type="Pfam" id="PF16161">
    <property type="entry name" value="DUF4867"/>
    <property type="match status" value="1"/>
</dbReference>
<dbReference type="RefSeq" id="WP_158424609.1">
    <property type="nucleotide sequence ID" value="NZ_JAOQJQ010000002.1"/>
</dbReference>
<organism evidence="1 2">
    <name type="scientific">Brotonthovivens ammoniilytica</name>
    <dbReference type="NCBI Taxonomy" id="2981725"/>
    <lineage>
        <taxon>Bacteria</taxon>
        <taxon>Bacillati</taxon>
        <taxon>Bacillota</taxon>
        <taxon>Clostridia</taxon>
        <taxon>Lachnospirales</taxon>
        <taxon>Lachnospiraceae</taxon>
        <taxon>Brotonthovivens</taxon>
    </lineage>
</organism>
<evidence type="ECO:0000313" key="2">
    <source>
        <dbReference type="Proteomes" id="UP001652442"/>
    </source>
</evidence>
<dbReference type="Proteomes" id="UP001652442">
    <property type="component" value="Unassembled WGS sequence"/>
</dbReference>
<accession>A0ABT2THZ4</accession>
<gene>
    <name evidence="1" type="ORF">OCV88_05665</name>
</gene>
<comment type="caution">
    <text evidence="1">The sequence shown here is derived from an EMBL/GenBank/DDBJ whole genome shotgun (WGS) entry which is preliminary data.</text>
</comment>
<protein>
    <submittedName>
        <fullName evidence="1">DUF4867 family protein</fullName>
    </submittedName>
</protein>
<sequence length="212" mass="23213">MKIYKITDTAFQKYGKVISGIDVSGILKAMEMAPCPEDVVYVASEPKLEAAEGSELIEKSLFGGMPAQIGYCNGHNKKLNALEYHRSSEINIMATDAVFMLGLEQDIEEEGTYDTSKVEVFFAPKGSVIEVYATTLHYAPCNPGPEGFKVVVALPKGTNLELQEQTGPRFEDRLLFAVNKWLVGHPEGGLPENAFIGLYGRNLSLDDNSGCR</sequence>
<name>A0ABT2THZ4_9FIRM</name>
<proteinExistence type="predicted"/>
<dbReference type="InterPro" id="IPR032358">
    <property type="entry name" value="DUF4867"/>
</dbReference>
<dbReference type="EMBL" id="JAOQJQ010000002">
    <property type="protein sequence ID" value="MCU6761827.1"/>
    <property type="molecule type" value="Genomic_DNA"/>
</dbReference>
<evidence type="ECO:0000313" key="1">
    <source>
        <dbReference type="EMBL" id="MCU6761827.1"/>
    </source>
</evidence>
<reference evidence="1 2" key="1">
    <citation type="journal article" date="2021" name="ISME Commun">
        <title>Automated analysis of genomic sequences facilitates high-throughput and comprehensive description of bacteria.</title>
        <authorList>
            <person name="Hitch T.C.A."/>
        </authorList>
    </citation>
    <scope>NUCLEOTIDE SEQUENCE [LARGE SCALE GENOMIC DNA]</scope>
    <source>
        <strain evidence="1 2">Sanger_109</strain>
    </source>
</reference>